<evidence type="ECO:0000256" key="1">
    <source>
        <dbReference type="SAM" id="MobiDB-lite"/>
    </source>
</evidence>
<dbReference type="Proteomes" id="UP000248817">
    <property type="component" value="Unassembled WGS sequence"/>
</dbReference>
<gene>
    <name evidence="3" type="ORF">BP00DRAFT_432800</name>
</gene>
<dbReference type="InterPro" id="IPR011009">
    <property type="entry name" value="Kinase-like_dom_sf"/>
</dbReference>
<sequence length="598" mass="67797">MAPLKTLRRVIRATVPRFHRMLLSTSPSPSPSRTSKPPHPGIIDSDQHGDETLFAYTSGRWLWDEAAQLRKRYQPFNIEALKQAAARSVNAEVCVKLTKLPEGSYNKAFLLTMDNDVQVIAKIPNPYIPQKFVTASEVATLEFLRNELGIPVPRVFAWSSKKDQPVGVEYIIMEKAAGNELGKSWPTMDISAKVDIVSQLAKIQAKIAAVDFGCHGSLFYRDDIEGGIDEEERRFMSAYRGPWSSSGAYAIDIARREKEWIARIATPRHPADPLRQSDSQESPDCHLKLLDRYLEVVPHLIPSDPGLNRSVLWHSDLHFGNIFVRGNQVVSIIDWQGCSSLPVFHACRIPKFLKVHEPLLFDLPPATGLTPQEKADNLQRYQLTQLQRLYITKFRETDDDVFSALSFPQALTRQQLIDFSGYTWEDDGLFLFREMMLRTWREWMELTGQPQSTCPVTFSADELASHVAEGKSWEDRRELFGALGVPLDGWVHPEDFEAKVETMRSLVSSVIDATDDKDGVKDALRAWKLSESGPGSLSGNLMDIWRAKSTNPQTFQLLPMALNLEKRSFPDHVNPEKGVREIHSEFQHTQSKDETLCR</sequence>
<dbReference type="InterPro" id="IPR051035">
    <property type="entry name" value="Mito_inheritance_9"/>
</dbReference>
<feature type="compositionally biased region" description="Low complexity" evidence="1">
    <location>
        <begin position="24"/>
        <end position="35"/>
    </location>
</feature>
<protein>
    <submittedName>
        <fullName evidence="3">Phosphotransferase enzyme family protein</fullName>
    </submittedName>
</protein>
<dbReference type="GO" id="GO:0016740">
    <property type="term" value="F:transferase activity"/>
    <property type="evidence" value="ECO:0007669"/>
    <property type="project" value="UniProtKB-KW"/>
</dbReference>
<name>A0A2V5J1N6_9EURO</name>
<dbReference type="InterPro" id="IPR002575">
    <property type="entry name" value="Aminoglycoside_PTrfase"/>
</dbReference>
<keyword evidence="4" id="KW-1185">Reference proteome</keyword>
<evidence type="ECO:0000259" key="2">
    <source>
        <dbReference type="Pfam" id="PF01636"/>
    </source>
</evidence>
<dbReference type="GO" id="GO:0005739">
    <property type="term" value="C:mitochondrion"/>
    <property type="evidence" value="ECO:0007669"/>
    <property type="project" value="TreeGrafter"/>
</dbReference>
<accession>A0A2V5J1N6</accession>
<dbReference type="SUPFAM" id="SSF56112">
    <property type="entry name" value="Protein kinase-like (PK-like)"/>
    <property type="match status" value="1"/>
</dbReference>
<dbReference type="Gene3D" id="3.90.1200.10">
    <property type="match status" value="1"/>
</dbReference>
<feature type="domain" description="Aminoglycoside phosphotransferase" evidence="2">
    <location>
        <begin position="97"/>
        <end position="339"/>
    </location>
</feature>
<evidence type="ECO:0000313" key="4">
    <source>
        <dbReference type="Proteomes" id="UP000248817"/>
    </source>
</evidence>
<proteinExistence type="predicted"/>
<organism evidence="3 4">
    <name type="scientific">Aspergillus indologenus CBS 114.80</name>
    <dbReference type="NCBI Taxonomy" id="1450541"/>
    <lineage>
        <taxon>Eukaryota</taxon>
        <taxon>Fungi</taxon>
        <taxon>Dikarya</taxon>
        <taxon>Ascomycota</taxon>
        <taxon>Pezizomycotina</taxon>
        <taxon>Eurotiomycetes</taxon>
        <taxon>Eurotiomycetidae</taxon>
        <taxon>Eurotiales</taxon>
        <taxon>Aspergillaceae</taxon>
        <taxon>Aspergillus</taxon>
        <taxon>Aspergillus subgen. Circumdati</taxon>
    </lineage>
</organism>
<dbReference type="AlphaFoldDB" id="A0A2V5J1N6"/>
<dbReference type="PANTHER" id="PTHR36091">
    <property type="entry name" value="ALTERED INHERITANCE OF MITOCHONDRIA PROTEIN 9, MITOCHONDRIAL"/>
    <property type="match status" value="1"/>
</dbReference>
<evidence type="ECO:0000313" key="3">
    <source>
        <dbReference type="EMBL" id="PYI35690.1"/>
    </source>
</evidence>
<feature type="region of interest" description="Disordered" evidence="1">
    <location>
        <begin position="22"/>
        <end position="47"/>
    </location>
</feature>
<dbReference type="PANTHER" id="PTHR36091:SF2">
    <property type="entry name" value="AMINOGLYCOSIDE PHOSPHOTRANSFERASE DOMAIN-CONTAINING PROTEIN"/>
    <property type="match status" value="1"/>
</dbReference>
<dbReference type="Pfam" id="PF01636">
    <property type="entry name" value="APH"/>
    <property type="match status" value="1"/>
</dbReference>
<reference evidence="3 4" key="1">
    <citation type="submission" date="2018-02" db="EMBL/GenBank/DDBJ databases">
        <title>The genomes of Aspergillus section Nigri reveals drivers in fungal speciation.</title>
        <authorList>
            <consortium name="DOE Joint Genome Institute"/>
            <person name="Vesth T.C."/>
            <person name="Nybo J."/>
            <person name="Theobald S."/>
            <person name="Brandl J."/>
            <person name="Frisvad J.C."/>
            <person name="Nielsen K.F."/>
            <person name="Lyhne E.K."/>
            <person name="Kogle M.E."/>
            <person name="Kuo A."/>
            <person name="Riley R."/>
            <person name="Clum A."/>
            <person name="Nolan M."/>
            <person name="Lipzen A."/>
            <person name="Salamov A."/>
            <person name="Henrissat B."/>
            <person name="Wiebenga A."/>
            <person name="De vries R.P."/>
            <person name="Grigoriev I.V."/>
            <person name="Mortensen U.H."/>
            <person name="Andersen M.R."/>
            <person name="Baker S.E."/>
        </authorList>
    </citation>
    <scope>NUCLEOTIDE SEQUENCE [LARGE SCALE GENOMIC DNA]</scope>
    <source>
        <strain evidence="3 4">CBS 114.80</strain>
    </source>
</reference>
<keyword evidence="3" id="KW-0808">Transferase</keyword>
<dbReference type="EMBL" id="KZ825468">
    <property type="protein sequence ID" value="PYI35690.1"/>
    <property type="molecule type" value="Genomic_DNA"/>
</dbReference>